<sequence>MASIKRYIWVLKLQLHNHHTNHGAELGTDPWIYPILTTRGVSALLKKEKSRVMVSYIIFTRIRIRLLRERRIRSGSQKVTEQSFLLAVRTSTAVS</sequence>
<name>A0AAD4WNX8_PRUDU</name>
<keyword evidence="2" id="KW-1185">Reference proteome</keyword>
<dbReference type="EMBL" id="JAJFAZ020000002">
    <property type="protein sequence ID" value="KAI5346925.1"/>
    <property type="molecule type" value="Genomic_DNA"/>
</dbReference>
<evidence type="ECO:0000313" key="2">
    <source>
        <dbReference type="Proteomes" id="UP001054821"/>
    </source>
</evidence>
<reference evidence="1 2" key="1">
    <citation type="journal article" date="2022" name="G3 (Bethesda)">
        <title>Whole-genome sequence and methylome profiling of the almond [Prunus dulcis (Mill.) D.A. Webb] cultivar 'Nonpareil'.</title>
        <authorList>
            <person name="D'Amico-Willman K.M."/>
            <person name="Ouma W.Z."/>
            <person name="Meulia T."/>
            <person name="Sideli G.M."/>
            <person name="Gradziel T.M."/>
            <person name="Fresnedo-Ramirez J."/>
        </authorList>
    </citation>
    <scope>NUCLEOTIDE SEQUENCE [LARGE SCALE GENOMIC DNA]</scope>
    <source>
        <strain evidence="1">Clone GOH B32 T37-40</strain>
    </source>
</reference>
<gene>
    <name evidence="1" type="ORF">L3X38_014804</name>
</gene>
<organism evidence="1 2">
    <name type="scientific">Prunus dulcis</name>
    <name type="common">Almond</name>
    <name type="synonym">Amygdalus dulcis</name>
    <dbReference type="NCBI Taxonomy" id="3755"/>
    <lineage>
        <taxon>Eukaryota</taxon>
        <taxon>Viridiplantae</taxon>
        <taxon>Streptophyta</taxon>
        <taxon>Embryophyta</taxon>
        <taxon>Tracheophyta</taxon>
        <taxon>Spermatophyta</taxon>
        <taxon>Magnoliopsida</taxon>
        <taxon>eudicotyledons</taxon>
        <taxon>Gunneridae</taxon>
        <taxon>Pentapetalae</taxon>
        <taxon>rosids</taxon>
        <taxon>fabids</taxon>
        <taxon>Rosales</taxon>
        <taxon>Rosaceae</taxon>
        <taxon>Amygdaloideae</taxon>
        <taxon>Amygdaleae</taxon>
        <taxon>Prunus</taxon>
    </lineage>
</organism>
<comment type="caution">
    <text evidence="1">The sequence shown here is derived from an EMBL/GenBank/DDBJ whole genome shotgun (WGS) entry which is preliminary data.</text>
</comment>
<accession>A0AAD4WNX8</accession>
<dbReference type="Proteomes" id="UP001054821">
    <property type="component" value="Chromosome 2"/>
</dbReference>
<evidence type="ECO:0000313" key="1">
    <source>
        <dbReference type="EMBL" id="KAI5346925.1"/>
    </source>
</evidence>
<protein>
    <submittedName>
        <fullName evidence="1">Uncharacterized protein</fullName>
    </submittedName>
</protein>
<dbReference type="AlphaFoldDB" id="A0AAD4WNX8"/>
<proteinExistence type="predicted"/>